<dbReference type="EMBL" id="CP036275">
    <property type="protein sequence ID" value="QDU38853.1"/>
    <property type="molecule type" value="Genomic_DNA"/>
</dbReference>
<feature type="transmembrane region" description="Helical" evidence="1">
    <location>
        <begin position="43"/>
        <end position="60"/>
    </location>
</feature>
<dbReference type="PANTHER" id="PTHR43592">
    <property type="entry name" value="CAAX AMINO TERMINAL PROTEASE"/>
    <property type="match status" value="1"/>
</dbReference>
<feature type="transmembrane region" description="Helical" evidence="1">
    <location>
        <begin position="80"/>
        <end position="102"/>
    </location>
</feature>
<feature type="transmembrane region" description="Helical" evidence="1">
    <location>
        <begin position="199"/>
        <end position="230"/>
    </location>
</feature>
<protein>
    <submittedName>
        <fullName evidence="3">CAAX amino terminal protease self-immunity</fullName>
    </submittedName>
</protein>
<dbReference type="AlphaFoldDB" id="A0A517Z8R1"/>
<dbReference type="KEGG" id="mri:Mal4_31850"/>
<feature type="transmembrane region" description="Helical" evidence="1">
    <location>
        <begin position="163"/>
        <end position="187"/>
    </location>
</feature>
<reference evidence="3 4" key="1">
    <citation type="submission" date="2019-02" db="EMBL/GenBank/DDBJ databases">
        <title>Deep-cultivation of Planctomycetes and their phenomic and genomic characterization uncovers novel biology.</title>
        <authorList>
            <person name="Wiegand S."/>
            <person name="Jogler M."/>
            <person name="Boedeker C."/>
            <person name="Pinto D."/>
            <person name="Vollmers J."/>
            <person name="Rivas-Marin E."/>
            <person name="Kohn T."/>
            <person name="Peeters S.H."/>
            <person name="Heuer A."/>
            <person name="Rast P."/>
            <person name="Oberbeckmann S."/>
            <person name="Bunk B."/>
            <person name="Jeske O."/>
            <person name="Meyerdierks A."/>
            <person name="Storesund J.E."/>
            <person name="Kallscheuer N."/>
            <person name="Luecker S."/>
            <person name="Lage O.M."/>
            <person name="Pohl T."/>
            <person name="Merkel B.J."/>
            <person name="Hornburger P."/>
            <person name="Mueller R.-W."/>
            <person name="Bruemmer F."/>
            <person name="Labrenz M."/>
            <person name="Spormann A.M."/>
            <person name="Op den Camp H."/>
            <person name="Overmann J."/>
            <person name="Amann R."/>
            <person name="Jetten M.S.M."/>
            <person name="Mascher T."/>
            <person name="Medema M.H."/>
            <person name="Devos D.P."/>
            <person name="Kaster A.-K."/>
            <person name="Ovreas L."/>
            <person name="Rohde M."/>
            <person name="Galperin M.Y."/>
            <person name="Jogler C."/>
        </authorList>
    </citation>
    <scope>NUCLEOTIDE SEQUENCE [LARGE SCALE GENOMIC DNA]</scope>
    <source>
        <strain evidence="3 4">Mal4</strain>
    </source>
</reference>
<evidence type="ECO:0000256" key="1">
    <source>
        <dbReference type="SAM" id="Phobius"/>
    </source>
</evidence>
<keyword evidence="3" id="KW-0378">Hydrolase</keyword>
<keyword evidence="3" id="KW-0645">Protease</keyword>
<dbReference type="InterPro" id="IPR003675">
    <property type="entry name" value="Rce1/LyrA-like_dom"/>
</dbReference>
<evidence type="ECO:0000259" key="2">
    <source>
        <dbReference type="Pfam" id="PF02517"/>
    </source>
</evidence>
<keyword evidence="1" id="KW-0472">Membrane</keyword>
<dbReference type="GO" id="GO:0006508">
    <property type="term" value="P:proteolysis"/>
    <property type="evidence" value="ECO:0007669"/>
    <property type="project" value="UniProtKB-KW"/>
</dbReference>
<evidence type="ECO:0000313" key="3">
    <source>
        <dbReference type="EMBL" id="QDU38853.1"/>
    </source>
</evidence>
<dbReference type="RefSeq" id="WP_145370098.1">
    <property type="nucleotide sequence ID" value="NZ_CP036275.1"/>
</dbReference>
<dbReference type="PANTHER" id="PTHR43592:SF15">
    <property type="entry name" value="CAAX AMINO TERMINAL PROTEASE FAMILY PROTEIN"/>
    <property type="match status" value="1"/>
</dbReference>
<accession>A0A517Z8R1</accession>
<dbReference type="OrthoDB" id="258511at2"/>
<keyword evidence="4" id="KW-1185">Reference proteome</keyword>
<dbReference type="Pfam" id="PF02517">
    <property type="entry name" value="Rce1-like"/>
    <property type="match status" value="1"/>
</dbReference>
<dbReference type="GO" id="GO:0004175">
    <property type="term" value="F:endopeptidase activity"/>
    <property type="evidence" value="ECO:0007669"/>
    <property type="project" value="UniProtKB-ARBA"/>
</dbReference>
<dbReference type="Proteomes" id="UP000320496">
    <property type="component" value="Chromosome"/>
</dbReference>
<name>A0A517Z8R1_9PLAN</name>
<keyword evidence="1" id="KW-0812">Transmembrane</keyword>
<organism evidence="3 4">
    <name type="scientific">Maioricimonas rarisocia</name>
    <dbReference type="NCBI Taxonomy" id="2528026"/>
    <lineage>
        <taxon>Bacteria</taxon>
        <taxon>Pseudomonadati</taxon>
        <taxon>Planctomycetota</taxon>
        <taxon>Planctomycetia</taxon>
        <taxon>Planctomycetales</taxon>
        <taxon>Planctomycetaceae</taxon>
        <taxon>Maioricimonas</taxon>
    </lineage>
</organism>
<sequence length="266" mass="28719">MTTAFILTLFLLGSLTVWGEVIRRVRAGEPALPAAGTEPVHWHPLPLILAGAWILVTVGAKFSSTDIAEPFDPETTLRGLYFNLGQMLLMWAALLASAVSTADETPPPFRLVRLTEQVGDGVTAFFASLAPVFLVLLATLPWRTPEAQHSLLRLLSEEPSVQAWMAVSLAAIVLAPLAEEIIFRVLLQSWLTRLLGPLVAIPLVAFLFAAVHGFPDSIALIPLALILGYVFHRRQSYVAVAVAHALFNGANLLMQSLQATCLTPSG</sequence>
<keyword evidence="1" id="KW-1133">Transmembrane helix</keyword>
<gene>
    <name evidence="3" type="ORF">Mal4_31850</name>
</gene>
<feature type="domain" description="CAAX prenyl protease 2/Lysostaphin resistance protein A-like" evidence="2">
    <location>
        <begin position="164"/>
        <end position="249"/>
    </location>
</feature>
<proteinExistence type="predicted"/>
<feature type="transmembrane region" description="Helical" evidence="1">
    <location>
        <begin position="122"/>
        <end position="142"/>
    </location>
</feature>
<evidence type="ECO:0000313" key="4">
    <source>
        <dbReference type="Proteomes" id="UP000320496"/>
    </source>
</evidence>
<dbReference type="GO" id="GO:0080120">
    <property type="term" value="P:CAAX-box protein maturation"/>
    <property type="evidence" value="ECO:0007669"/>
    <property type="project" value="UniProtKB-ARBA"/>
</dbReference>